<proteinExistence type="predicted"/>
<evidence type="ECO:0000313" key="2">
    <source>
        <dbReference type="EMBL" id="AHF77935.1"/>
    </source>
</evidence>
<dbReference type="Pfam" id="PF13274">
    <property type="entry name" value="SocA_Panacea"/>
    <property type="match status" value="1"/>
</dbReference>
<evidence type="ECO:0000259" key="1">
    <source>
        <dbReference type="Pfam" id="PF13274"/>
    </source>
</evidence>
<dbReference type="Proteomes" id="UP000019028">
    <property type="component" value="Chromosome"/>
</dbReference>
<sequence>MAYSAIAVANAFIDKANQEGISDLSQMKLQKLVFFAQSWSLRLYEKPITEDFFAKWTFGPVIPSLYHATKQYGSEHISSLISTLEFSSGGMPETVTPTIPDPTAELICLIDNILKVYGHMTAAALSRLTHLPGSAWSRAGEEEAVLDNQLLKECIVIEEGRFMSCAEFPYNYDLSRIEKALSDDFITVPEGLETLDDFTTWLREAVK</sequence>
<dbReference type="InterPro" id="IPR025272">
    <property type="entry name" value="SocA_Panacea"/>
</dbReference>
<reference evidence="2 3" key="1">
    <citation type="journal article" date="2014" name="Genome Biol. Evol.">
        <title>Genome degeneration and adaptation in a nascent stage of symbiosis.</title>
        <authorList>
            <person name="Oakeson K.F."/>
            <person name="Gil R."/>
            <person name="Clayton A.L."/>
            <person name="Dunn D.M."/>
            <person name="von Niederhausern A.C."/>
            <person name="Hamil C."/>
            <person name="Aoyagi A."/>
            <person name="Duval B."/>
            <person name="Baca A."/>
            <person name="Silva F.J."/>
            <person name="Vallier A."/>
            <person name="Jackson D.G."/>
            <person name="Latorre A."/>
            <person name="Weiss R.B."/>
            <person name="Heddi A."/>
            <person name="Moya A."/>
            <person name="Dale C."/>
        </authorList>
    </citation>
    <scope>NUCLEOTIDE SEQUENCE [LARGE SCALE GENOMIC DNA]</scope>
    <source>
        <strain evidence="2 3">HS1</strain>
    </source>
</reference>
<dbReference type="HOGENOM" id="CLU_110683_1_1_6"/>
<dbReference type="KEGG" id="sod:Sant_2926"/>
<feature type="domain" description="Antitoxin SocA-like Panacea" evidence="1">
    <location>
        <begin position="29"/>
        <end position="136"/>
    </location>
</feature>
<organism evidence="2 3">
    <name type="scientific">Sodalis praecaptivus</name>
    <dbReference type="NCBI Taxonomy" id="1239307"/>
    <lineage>
        <taxon>Bacteria</taxon>
        <taxon>Pseudomonadati</taxon>
        <taxon>Pseudomonadota</taxon>
        <taxon>Gammaproteobacteria</taxon>
        <taxon>Enterobacterales</taxon>
        <taxon>Bruguierivoracaceae</taxon>
        <taxon>Sodalis</taxon>
    </lineage>
</organism>
<evidence type="ECO:0000313" key="3">
    <source>
        <dbReference type="Proteomes" id="UP000019028"/>
    </source>
</evidence>
<keyword evidence="3" id="KW-1185">Reference proteome</keyword>
<dbReference type="EMBL" id="CP006569">
    <property type="protein sequence ID" value="AHF77935.1"/>
    <property type="molecule type" value="Genomic_DNA"/>
</dbReference>
<gene>
    <name evidence="2" type="ORF">Sant_2926</name>
</gene>
<dbReference type="AlphaFoldDB" id="W0I0F1"/>
<dbReference type="RefSeq" id="WP_025423084.1">
    <property type="nucleotide sequence ID" value="NZ_CP006569.1"/>
</dbReference>
<name>W0I0F1_9GAMM</name>
<accession>W0I0F1</accession>
<protein>
    <submittedName>
        <fullName evidence="2">Phage-associated protein</fullName>
    </submittedName>
</protein>
<dbReference type="OrthoDB" id="9799173at2"/>